<proteinExistence type="inferred from homology"/>
<comment type="caution">
    <text evidence="11">The sequence shown here is derived from an EMBL/GenBank/DDBJ whole genome shotgun (WGS) entry which is preliminary data.</text>
</comment>
<dbReference type="PANTHER" id="PTHR34353:SF2">
    <property type="entry name" value="CRISPR-ASSOCIATED ENDONUCLEASE CAS1 1"/>
    <property type="match status" value="1"/>
</dbReference>
<dbReference type="OrthoDB" id="9803119at2"/>
<evidence type="ECO:0000256" key="1">
    <source>
        <dbReference type="ARBA" id="ARBA00022722"/>
    </source>
</evidence>
<evidence type="ECO:0000256" key="9">
    <source>
        <dbReference type="ARBA" id="ARBA00038592"/>
    </source>
</evidence>
<dbReference type="STRING" id="596327.PORUE0001_0043"/>
<keyword evidence="3 10" id="KW-0255">Endonuclease</keyword>
<dbReference type="eggNOG" id="COG1518">
    <property type="taxonomic scope" value="Bacteria"/>
</dbReference>
<comment type="cofactor">
    <cofactor evidence="10">
        <name>Mg(2+)</name>
        <dbReference type="ChEBI" id="CHEBI:18420"/>
    </cofactor>
    <cofactor evidence="10">
        <name>Mn(2+)</name>
        <dbReference type="ChEBI" id="CHEBI:29035"/>
    </cofactor>
</comment>
<dbReference type="GO" id="GO:0046872">
    <property type="term" value="F:metal ion binding"/>
    <property type="evidence" value="ECO:0007669"/>
    <property type="project" value="UniProtKB-UniRule"/>
</dbReference>
<name>C2MA92_9PORP</name>
<dbReference type="RefSeq" id="WP_007364797.1">
    <property type="nucleotide sequence ID" value="NZ_ACLR01000069.1"/>
</dbReference>
<reference evidence="11 12" key="1">
    <citation type="submission" date="2009-04" db="EMBL/GenBank/DDBJ databases">
        <authorList>
            <person name="Sebastian Y."/>
            <person name="Madupu R."/>
            <person name="Durkin A.S."/>
            <person name="Torralba M."/>
            <person name="Methe B."/>
            <person name="Sutton G.G."/>
            <person name="Strausberg R.L."/>
            <person name="Nelson K.E."/>
        </authorList>
    </citation>
    <scope>NUCLEOTIDE SEQUENCE [LARGE SCALE GENOMIC DNA]</scope>
    <source>
        <strain evidence="11 12">60-3</strain>
    </source>
</reference>
<evidence type="ECO:0000313" key="12">
    <source>
        <dbReference type="Proteomes" id="UP000003303"/>
    </source>
</evidence>
<evidence type="ECO:0000256" key="5">
    <source>
        <dbReference type="ARBA" id="ARBA00022842"/>
    </source>
</evidence>
<dbReference type="InterPro" id="IPR019856">
    <property type="entry name" value="CRISPR-assoc_Cas1_DVULG"/>
</dbReference>
<keyword evidence="7 10" id="KW-0238">DNA-binding</keyword>
<keyword evidence="1 10" id="KW-0540">Nuclease</keyword>
<dbReference type="GO" id="GO:0051607">
    <property type="term" value="P:defense response to virus"/>
    <property type="evidence" value="ECO:0007669"/>
    <property type="project" value="UniProtKB-UniRule"/>
</dbReference>
<dbReference type="GO" id="GO:0004520">
    <property type="term" value="F:DNA endonuclease activity"/>
    <property type="evidence" value="ECO:0007669"/>
    <property type="project" value="InterPro"/>
</dbReference>
<feature type="binding site" evidence="10">
    <location>
        <position position="248"/>
    </location>
    <ligand>
        <name>Mn(2+)</name>
        <dbReference type="ChEBI" id="CHEBI:29035"/>
    </ligand>
</feature>
<keyword evidence="12" id="KW-1185">Reference proteome</keyword>
<feature type="binding site" evidence="10">
    <location>
        <position position="167"/>
    </location>
    <ligand>
        <name>Mn(2+)</name>
        <dbReference type="ChEBI" id="CHEBI:29035"/>
    </ligand>
</feature>
<evidence type="ECO:0000256" key="4">
    <source>
        <dbReference type="ARBA" id="ARBA00022801"/>
    </source>
</evidence>
<keyword evidence="2 10" id="KW-0479">Metal-binding</keyword>
<evidence type="ECO:0000256" key="2">
    <source>
        <dbReference type="ARBA" id="ARBA00022723"/>
    </source>
</evidence>
<protein>
    <recommendedName>
        <fullName evidence="10">CRISPR-associated endonuclease Cas1</fullName>
        <ecNumber evidence="10">3.1.-.-</ecNumber>
    </recommendedName>
</protein>
<evidence type="ECO:0000256" key="3">
    <source>
        <dbReference type="ARBA" id="ARBA00022759"/>
    </source>
</evidence>
<evidence type="ECO:0000256" key="10">
    <source>
        <dbReference type="HAMAP-Rule" id="MF_01470"/>
    </source>
</evidence>
<dbReference type="InterPro" id="IPR002729">
    <property type="entry name" value="CRISPR-assoc_Cas1"/>
</dbReference>
<dbReference type="Pfam" id="PF01867">
    <property type="entry name" value="Cas_Cas1"/>
    <property type="match status" value="1"/>
</dbReference>
<accession>C2MA92</accession>
<dbReference type="Gene3D" id="3.100.10.20">
    <property type="entry name" value="CRISPR-associated endonuclease Cas1, N-terminal domain"/>
    <property type="match status" value="1"/>
</dbReference>
<dbReference type="Gene3D" id="1.20.120.920">
    <property type="entry name" value="CRISPR-associated endonuclease Cas1, C-terminal domain"/>
    <property type="match status" value="1"/>
</dbReference>
<dbReference type="EMBL" id="ACLR01000069">
    <property type="protein sequence ID" value="EEK17366.1"/>
    <property type="molecule type" value="Genomic_DNA"/>
</dbReference>
<dbReference type="AlphaFoldDB" id="C2MA92"/>
<dbReference type="NCBIfam" id="TIGR00287">
    <property type="entry name" value="cas1"/>
    <property type="match status" value="1"/>
</dbReference>
<dbReference type="Proteomes" id="UP000003303">
    <property type="component" value="Unassembled WGS sequence"/>
</dbReference>
<dbReference type="InterPro" id="IPR042211">
    <property type="entry name" value="CRISPR-assoc_Cas1_N"/>
</dbReference>
<keyword evidence="8 10" id="KW-0464">Manganese</keyword>
<keyword evidence="5 10" id="KW-0460">Magnesium</keyword>
<dbReference type="PANTHER" id="PTHR34353">
    <property type="entry name" value="CRISPR-ASSOCIATED ENDONUCLEASE CAS1 1"/>
    <property type="match status" value="1"/>
</dbReference>
<dbReference type="InterPro" id="IPR042206">
    <property type="entry name" value="CRISPR-assoc_Cas1_C"/>
</dbReference>
<comment type="function">
    <text evidence="10">CRISPR (clustered regularly interspaced short palindromic repeat), is an adaptive immune system that provides protection against mobile genetic elements (viruses, transposable elements and conjugative plasmids). CRISPR clusters contain spacers, sequences complementary to antecedent mobile elements, and target invading nucleic acids. CRISPR clusters are transcribed and processed into CRISPR RNA (crRNA). Acts as a dsDNA endonuclease. Involved in the integration of spacer DNA into the CRISPR cassette.</text>
</comment>
<sequence length="343" mass="39060">MRKLLNTLYILTPNVYLLKDGTNVVARIDGEETFRIPIHNLEGIITFSYMGASPGLMQLCVQEGVKLTFLTPTGRYIGSLEGPTRGNVLLRRTQYRIADDEPAAAHFAALFISAKIANQRSVLSRYVRDYHPTEGVEATFQEALSQLKTLQKSLAYKRDRMTVMGVEGLAAQQYFALFHHLIRRPEFTFEGRSRRPPLDETNALLSFFYTILAHEVTAALETVGLDPYVGFLHTDRPGRASLALDLMEELRAYLVDRFVLTVINKRQVAPSDFITQGENGYILRDEPRKELLAAWQQRKREEIMHPFLQERIPIGLLPYAQALLLARCLRGDLDDYPVFLIQS</sequence>
<organism evidence="11 12">
    <name type="scientific">Porphyromonas uenonis 60-3</name>
    <dbReference type="NCBI Taxonomy" id="596327"/>
    <lineage>
        <taxon>Bacteria</taxon>
        <taxon>Pseudomonadati</taxon>
        <taxon>Bacteroidota</taxon>
        <taxon>Bacteroidia</taxon>
        <taxon>Bacteroidales</taxon>
        <taxon>Porphyromonadaceae</taxon>
        <taxon>Porphyromonas</taxon>
    </lineage>
</organism>
<comment type="subunit">
    <text evidence="9 10">Homodimer, forms a heterotetramer with a Cas2 homodimer.</text>
</comment>
<dbReference type="NCBIfam" id="TIGR03640">
    <property type="entry name" value="cas1_DVULG"/>
    <property type="match status" value="1"/>
</dbReference>
<keyword evidence="6 10" id="KW-0051">Antiviral defense</keyword>
<feature type="binding site" evidence="10">
    <location>
        <position position="233"/>
    </location>
    <ligand>
        <name>Mn(2+)</name>
        <dbReference type="ChEBI" id="CHEBI:29035"/>
    </ligand>
</feature>
<dbReference type="GO" id="GO:0043571">
    <property type="term" value="P:maintenance of CRISPR repeat elements"/>
    <property type="evidence" value="ECO:0007669"/>
    <property type="project" value="UniProtKB-UniRule"/>
</dbReference>
<dbReference type="GO" id="GO:0016787">
    <property type="term" value="F:hydrolase activity"/>
    <property type="evidence" value="ECO:0007669"/>
    <property type="project" value="UniProtKB-KW"/>
</dbReference>
<evidence type="ECO:0000313" key="11">
    <source>
        <dbReference type="EMBL" id="EEK17366.1"/>
    </source>
</evidence>
<gene>
    <name evidence="10 11" type="primary">cas1</name>
    <name evidence="11" type="ORF">PORUE0001_0043</name>
</gene>
<comment type="similarity">
    <text evidence="10">Belongs to the CRISPR-associated endonuclease Cas1 family.</text>
</comment>
<dbReference type="HAMAP" id="MF_01470">
    <property type="entry name" value="Cas1"/>
    <property type="match status" value="1"/>
</dbReference>
<dbReference type="GO" id="GO:0003677">
    <property type="term" value="F:DNA binding"/>
    <property type="evidence" value="ECO:0007669"/>
    <property type="project" value="UniProtKB-KW"/>
</dbReference>
<dbReference type="InterPro" id="IPR050646">
    <property type="entry name" value="Cas1"/>
</dbReference>
<dbReference type="EC" id="3.1.-.-" evidence="10"/>
<evidence type="ECO:0000256" key="7">
    <source>
        <dbReference type="ARBA" id="ARBA00023125"/>
    </source>
</evidence>
<evidence type="ECO:0000256" key="6">
    <source>
        <dbReference type="ARBA" id="ARBA00023118"/>
    </source>
</evidence>
<evidence type="ECO:0000256" key="8">
    <source>
        <dbReference type="ARBA" id="ARBA00023211"/>
    </source>
</evidence>
<keyword evidence="4 10" id="KW-0378">Hydrolase</keyword>